<sequence length="140" mass="15673">MFPAPFHLHEATYEEMIAYCKQKLPNEACGLISGPIGAEIGLTLWKLSNEAKKPDRFLLSKPAVAEVLEKMKQQGEQLTGIFHSHPTTEAYPSVTDIAYNPYPEVAYIIVSLAAPSPVVRCFTMKNNEVRSLELVFFRSD</sequence>
<reference evidence="7 10" key="2">
    <citation type="submission" date="2021-08" db="EMBL/GenBank/DDBJ databases">
        <title>Complete genome sequence of the strain Aneurinibacillus thermoaerophilus CCM 8960.</title>
        <authorList>
            <person name="Musilova J."/>
            <person name="Kourilova X."/>
            <person name="Pernicova I."/>
            <person name="Bezdicek M."/>
            <person name="Lengerova M."/>
            <person name="Obruca S."/>
            <person name="Sedlar K."/>
        </authorList>
    </citation>
    <scope>NUCLEOTIDE SEQUENCE [LARGE SCALE GENOMIC DNA]</scope>
    <source>
        <strain evidence="7 10">CCM 8960</strain>
    </source>
</reference>
<keyword evidence="8" id="KW-0647">Proteasome</keyword>
<dbReference type="Gene3D" id="3.40.140.10">
    <property type="entry name" value="Cytidine Deaminase, domain 2"/>
    <property type="match status" value="1"/>
</dbReference>
<proteinExistence type="predicted"/>
<dbReference type="GeneID" id="97141382"/>
<evidence type="ECO:0000256" key="4">
    <source>
        <dbReference type="ARBA" id="ARBA00022833"/>
    </source>
</evidence>
<protein>
    <submittedName>
        <fullName evidence="7">M67 family metallopeptidase</fullName>
    </submittedName>
    <submittedName>
        <fullName evidence="8">Proteasome lid subunit RPN8/RPN11, contains Jab1/MPN metalloenzyme (JAMM) motif</fullName>
    </submittedName>
</protein>
<keyword evidence="3" id="KW-0378">Hydrolase</keyword>
<dbReference type="GO" id="GO:0008270">
    <property type="term" value="F:zinc ion binding"/>
    <property type="evidence" value="ECO:0007669"/>
    <property type="project" value="TreeGrafter"/>
</dbReference>
<keyword evidence="5" id="KW-0482">Metalloprotease</keyword>
<dbReference type="PANTHER" id="PTHR34858">
    <property type="entry name" value="CYSO-CYSTEINE PEPTIDASE"/>
    <property type="match status" value="1"/>
</dbReference>
<gene>
    <name evidence="7" type="ORF">K3F53_08370</name>
    <name evidence="8" type="ORF">SAMN04489735_100377</name>
</gene>
<accession>A0A1G7X8Y0</accession>
<dbReference type="Proteomes" id="UP000826616">
    <property type="component" value="Chromosome"/>
</dbReference>
<evidence type="ECO:0000259" key="6">
    <source>
        <dbReference type="Pfam" id="PF14464"/>
    </source>
</evidence>
<dbReference type="GO" id="GO:0006508">
    <property type="term" value="P:proteolysis"/>
    <property type="evidence" value="ECO:0007669"/>
    <property type="project" value="UniProtKB-KW"/>
</dbReference>
<dbReference type="PANTHER" id="PTHR34858:SF1">
    <property type="entry name" value="CYSO-CYSTEINE PEPTIDASE"/>
    <property type="match status" value="1"/>
</dbReference>
<evidence type="ECO:0000313" key="8">
    <source>
        <dbReference type="EMBL" id="SDG80689.1"/>
    </source>
</evidence>
<keyword evidence="1" id="KW-0645">Protease</keyword>
<keyword evidence="4" id="KW-0862">Zinc</keyword>
<dbReference type="Pfam" id="PF14464">
    <property type="entry name" value="Prok-JAB"/>
    <property type="match status" value="1"/>
</dbReference>
<evidence type="ECO:0000313" key="10">
    <source>
        <dbReference type="Proteomes" id="UP000826616"/>
    </source>
</evidence>
<dbReference type="CDD" id="cd08070">
    <property type="entry name" value="MPN_like"/>
    <property type="match status" value="1"/>
</dbReference>
<keyword evidence="10" id="KW-1185">Reference proteome</keyword>
<dbReference type="AlphaFoldDB" id="A0A1G7X8Y0"/>
<evidence type="ECO:0000313" key="9">
    <source>
        <dbReference type="Proteomes" id="UP000198956"/>
    </source>
</evidence>
<name>A0A1G7X8Y0_ANETH</name>
<dbReference type="InterPro" id="IPR051929">
    <property type="entry name" value="VirAsm_ModProt"/>
</dbReference>
<keyword evidence="2" id="KW-0479">Metal-binding</keyword>
<evidence type="ECO:0000256" key="2">
    <source>
        <dbReference type="ARBA" id="ARBA00022723"/>
    </source>
</evidence>
<organism evidence="8 9">
    <name type="scientific">Aneurinibacillus thermoaerophilus</name>
    <dbReference type="NCBI Taxonomy" id="143495"/>
    <lineage>
        <taxon>Bacteria</taxon>
        <taxon>Bacillati</taxon>
        <taxon>Bacillota</taxon>
        <taxon>Bacilli</taxon>
        <taxon>Bacillales</taxon>
        <taxon>Paenibacillaceae</taxon>
        <taxon>Aneurinibacillus group</taxon>
        <taxon>Aneurinibacillus</taxon>
    </lineage>
</organism>
<dbReference type="InterPro" id="IPR028090">
    <property type="entry name" value="JAB_dom_prok"/>
</dbReference>
<dbReference type="Proteomes" id="UP000198956">
    <property type="component" value="Unassembled WGS sequence"/>
</dbReference>
<reference evidence="8 9" key="1">
    <citation type="submission" date="2016-10" db="EMBL/GenBank/DDBJ databases">
        <authorList>
            <person name="de Groot N.N."/>
        </authorList>
    </citation>
    <scope>NUCLEOTIDE SEQUENCE [LARGE SCALE GENOMIC DNA]</scope>
    <source>
        <strain evidence="8 9">L 420-91</strain>
    </source>
</reference>
<dbReference type="EMBL" id="FNDE01000003">
    <property type="protein sequence ID" value="SDG80689.1"/>
    <property type="molecule type" value="Genomic_DNA"/>
</dbReference>
<dbReference type="OrthoDB" id="9802958at2"/>
<dbReference type="SUPFAM" id="SSF102712">
    <property type="entry name" value="JAB1/MPN domain"/>
    <property type="match status" value="1"/>
</dbReference>
<evidence type="ECO:0000313" key="7">
    <source>
        <dbReference type="EMBL" id="QYY44178.1"/>
    </source>
</evidence>
<evidence type="ECO:0000256" key="1">
    <source>
        <dbReference type="ARBA" id="ARBA00022670"/>
    </source>
</evidence>
<dbReference type="GO" id="GO:0000502">
    <property type="term" value="C:proteasome complex"/>
    <property type="evidence" value="ECO:0007669"/>
    <property type="project" value="UniProtKB-KW"/>
</dbReference>
<dbReference type="RefSeq" id="WP_057898994.1">
    <property type="nucleotide sequence ID" value="NZ_CP080764.1"/>
</dbReference>
<evidence type="ECO:0000256" key="3">
    <source>
        <dbReference type="ARBA" id="ARBA00022801"/>
    </source>
</evidence>
<dbReference type="EMBL" id="CP080764">
    <property type="protein sequence ID" value="QYY44178.1"/>
    <property type="molecule type" value="Genomic_DNA"/>
</dbReference>
<feature type="domain" description="JAB" evidence="6">
    <location>
        <begin position="10"/>
        <end position="114"/>
    </location>
</feature>
<dbReference type="GO" id="GO:0008235">
    <property type="term" value="F:metalloexopeptidase activity"/>
    <property type="evidence" value="ECO:0007669"/>
    <property type="project" value="TreeGrafter"/>
</dbReference>
<evidence type="ECO:0000256" key="5">
    <source>
        <dbReference type="ARBA" id="ARBA00023049"/>
    </source>
</evidence>